<dbReference type="PANTHER" id="PTHR42736:SF1">
    <property type="entry name" value="PROTEIN-GLUTAMINE GAMMA-GLUTAMYLTRANSFERASE"/>
    <property type="match status" value="1"/>
</dbReference>
<dbReference type="InterPro" id="IPR021878">
    <property type="entry name" value="TgpA_N"/>
</dbReference>
<dbReference type="PANTHER" id="PTHR42736">
    <property type="entry name" value="PROTEIN-GLUTAMINE GAMMA-GLUTAMYLTRANSFERASE"/>
    <property type="match status" value="1"/>
</dbReference>
<feature type="transmembrane region" description="Helical" evidence="1">
    <location>
        <begin position="67"/>
        <end position="84"/>
    </location>
</feature>
<name>A0A935K179_9RHOO</name>
<evidence type="ECO:0000313" key="4">
    <source>
        <dbReference type="Proteomes" id="UP000739411"/>
    </source>
</evidence>
<evidence type="ECO:0000259" key="2">
    <source>
        <dbReference type="Pfam" id="PF11992"/>
    </source>
</evidence>
<sequence>MKPWRSSAMSTPATKALDHWCMPWLFATALATTFPHAAHQPLWLSSLTALIIIYAGWLWWRNARLPGRWLLMLLVGIACAGVLVEFRTLLGRDAGVAMLVLFMALKLLELRSQRDAMVLITLGYFLLLTHYFYSQSIPTGLWLIATMTLVTATLIRVHGGPSSKPVPTLRYAGLLTLQAIPFMLILYVLFPRISGPLWGLPQDAHSARSGLTEQMSPGSFSNLVLSSEIVFRVRFEDEMPASDKLYWRGPVMDTFDGRTWRPHPGLSRTPTIEALSPPIRYESTLEANQQRWLLALDAPAPSLKEFGINSTLTVTNRQIISQRSRFALISVTDYRFNVQEDAEILRRNLKLPAKTESKKPCPC</sequence>
<keyword evidence="1" id="KW-0812">Transmembrane</keyword>
<feature type="domain" description="Protein-glutamine gamma-glutamyltransferase TgpA N-terminal" evidence="2">
    <location>
        <begin position="24"/>
        <end position="335"/>
    </location>
</feature>
<feature type="transmembrane region" description="Helical" evidence="1">
    <location>
        <begin position="115"/>
        <end position="133"/>
    </location>
</feature>
<comment type="caution">
    <text evidence="3">The sequence shown here is derived from an EMBL/GenBank/DDBJ whole genome shotgun (WGS) entry which is preliminary data.</text>
</comment>
<proteinExistence type="predicted"/>
<evidence type="ECO:0000256" key="1">
    <source>
        <dbReference type="SAM" id="Phobius"/>
    </source>
</evidence>
<evidence type="ECO:0000313" key="3">
    <source>
        <dbReference type="EMBL" id="MBK7416334.1"/>
    </source>
</evidence>
<gene>
    <name evidence="3" type="ORF">IPJ38_15780</name>
</gene>
<feature type="transmembrane region" description="Helical" evidence="1">
    <location>
        <begin position="169"/>
        <end position="190"/>
    </location>
</feature>
<protein>
    <submittedName>
        <fullName evidence="3">DUF3488 domain-containing protein</fullName>
    </submittedName>
</protein>
<feature type="transmembrane region" description="Helical" evidence="1">
    <location>
        <begin position="41"/>
        <end position="60"/>
    </location>
</feature>
<accession>A0A935K179</accession>
<keyword evidence="1" id="KW-1133">Transmembrane helix</keyword>
<dbReference type="InterPro" id="IPR052901">
    <property type="entry name" value="Bact_TGase-like"/>
</dbReference>
<dbReference type="EMBL" id="JADJMS010000040">
    <property type="protein sequence ID" value="MBK7416334.1"/>
    <property type="molecule type" value="Genomic_DNA"/>
</dbReference>
<dbReference type="Pfam" id="PF11992">
    <property type="entry name" value="TgpA_N"/>
    <property type="match status" value="1"/>
</dbReference>
<keyword evidence="1" id="KW-0472">Membrane</keyword>
<dbReference type="Proteomes" id="UP000739411">
    <property type="component" value="Unassembled WGS sequence"/>
</dbReference>
<feature type="transmembrane region" description="Helical" evidence="1">
    <location>
        <begin position="139"/>
        <end position="157"/>
    </location>
</feature>
<reference evidence="3 4" key="1">
    <citation type="submission" date="2020-10" db="EMBL/GenBank/DDBJ databases">
        <title>Connecting structure to function with the recovery of over 1000 high-quality activated sludge metagenome-assembled genomes encoding full-length rRNA genes using long-read sequencing.</title>
        <authorList>
            <person name="Singleton C.M."/>
            <person name="Petriglieri F."/>
            <person name="Kristensen J.M."/>
            <person name="Kirkegaard R.H."/>
            <person name="Michaelsen T.Y."/>
            <person name="Andersen M.H."/>
            <person name="Karst S.M."/>
            <person name="Dueholm M.S."/>
            <person name="Nielsen P.H."/>
            <person name="Albertsen M."/>
        </authorList>
    </citation>
    <scope>NUCLEOTIDE SEQUENCE [LARGE SCALE GENOMIC DNA]</scope>
    <source>
        <strain evidence="3">EsbW_18-Q3-R4-48_BATAC.463</strain>
    </source>
</reference>
<organism evidence="3 4">
    <name type="scientific">Candidatus Dechloromonas phosphorivorans</name>
    <dbReference type="NCBI Taxonomy" id="2899244"/>
    <lineage>
        <taxon>Bacteria</taxon>
        <taxon>Pseudomonadati</taxon>
        <taxon>Pseudomonadota</taxon>
        <taxon>Betaproteobacteria</taxon>
        <taxon>Rhodocyclales</taxon>
        <taxon>Azonexaceae</taxon>
        <taxon>Dechloromonas</taxon>
    </lineage>
</organism>
<dbReference type="AlphaFoldDB" id="A0A935K179"/>